<dbReference type="Proteomes" id="UP000593915">
    <property type="component" value="Chromosome"/>
</dbReference>
<name>A0A7S7AXJ7_9SPIR</name>
<evidence type="ECO:0000256" key="1">
    <source>
        <dbReference type="SAM" id="SignalP"/>
    </source>
</evidence>
<sequence length="683" mass="78748">MIFFNKIKTFFIFGLFFLYSFFTTAQDVRSAETSAAGSVNIAAAIACLNNSSNLYFEGKWEEALFEAQLGEVYDPQTADFLYIEALCALKLNYPFADALEKAEAACASGMVWRLYDLNSARLLCAEINCKIMRYGEALSLIKLLPFSSAKSDYIRAAAFYGSGRDEEARTVINEAMTRWTFTPDFAKLFFIMERGKKITGGAKRLAEHIIERLYIWQDEDPSLLIFASPFEAKSEENIRRLKIYRNMYLPFTRQYGLQELYNHSYSILLCLRYGIIDEQTAVTEFFNLTSTYYNPVLKTEIKLHTMYESHLIELLRIIGSPVLREKIRETLSSYEGLLLDDENGDLTVDSKIYYKNGRPLYAEFDTLQDGYPEYSVECAFGIPVKIYGKRHEFTVTYDEYPSVKNFTSGEKLYVMRPRDLKWKPVQLTELNLQLYKKNEKQDAFFSFKINKRTEKLHERYLTYSSVYSEESFGLIEGGIKKVFFDKGVPIKAEITSGGILYSKTDYKKGLPFLELIDKNGDGYFETLSDYDSNGELKQISIDSDKNKFYEYIEIYNKDDSVIKTWDSDEDGKIEITHIQYKNGNSVTSWIHPQSKQKISVYFENGIPVSLEDGSIKRKIVVSGEQKVYWLKNIPDIPQNINKKIAEIFNQNELPVVSYMFSVNEFEVFAVRSGGLIFAEITGN</sequence>
<reference evidence="2 3" key="1">
    <citation type="submission" date="2020-09" db="EMBL/GenBank/DDBJ databases">
        <title>Characterization of Treponema spp. from bovine digital dermatitis in Korea.</title>
        <authorList>
            <person name="Espiritu H.M."/>
            <person name="Cho Y.I."/>
            <person name="Mamuad L."/>
        </authorList>
    </citation>
    <scope>NUCLEOTIDE SEQUENCE [LARGE SCALE GENOMIC DNA]</scope>
    <source>
        <strain evidence="2 3">KS1</strain>
    </source>
</reference>
<keyword evidence="1" id="KW-0732">Signal</keyword>
<feature type="chain" id="PRO_5032588808" evidence="1">
    <location>
        <begin position="26"/>
        <end position="683"/>
    </location>
</feature>
<accession>A0A7S7AXJ7</accession>
<proteinExistence type="predicted"/>
<gene>
    <name evidence="2" type="ORF">IFE08_04755</name>
</gene>
<feature type="signal peptide" evidence="1">
    <location>
        <begin position="1"/>
        <end position="25"/>
    </location>
</feature>
<protein>
    <submittedName>
        <fullName evidence="2">Tetratricopeptide repeat protein</fullName>
    </submittedName>
</protein>
<dbReference type="AlphaFoldDB" id="A0A7S7AXJ7"/>
<evidence type="ECO:0000313" key="3">
    <source>
        <dbReference type="Proteomes" id="UP000593915"/>
    </source>
</evidence>
<evidence type="ECO:0000313" key="2">
    <source>
        <dbReference type="EMBL" id="QOW61686.1"/>
    </source>
</evidence>
<dbReference type="RefSeq" id="WP_029410778.1">
    <property type="nucleotide sequence ID" value="NZ_CP061839.1"/>
</dbReference>
<dbReference type="EMBL" id="CP061839">
    <property type="protein sequence ID" value="QOW61686.1"/>
    <property type="molecule type" value="Genomic_DNA"/>
</dbReference>
<organism evidence="2 3">
    <name type="scientific">Treponema pedis</name>
    <dbReference type="NCBI Taxonomy" id="409322"/>
    <lineage>
        <taxon>Bacteria</taxon>
        <taxon>Pseudomonadati</taxon>
        <taxon>Spirochaetota</taxon>
        <taxon>Spirochaetia</taxon>
        <taxon>Spirochaetales</taxon>
        <taxon>Treponemataceae</taxon>
        <taxon>Treponema</taxon>
    </lineage>
</organism>